<name>A0A1Q9EPA4_SYMMI</name>
<evidence type="ECO:0000256" key="1">
    <source>
        <dbReference type="SAM" id="MobiDB-lite"/>
    </source>
</evidence>
<comment type="caution">
    <text evidence="2">The sequence shown here is derived from an EMBL/GenBank/DDBJ whole genome shotgun (WGS) entry which is preliminary data.</text>
</comment>
<dbReference type="EMBL" id="LSRX01000100">
    <property type="protein sequence ID" value="OLQ09266.1"/>
    <property type="molecule type" value="Genomic_DNA"/>
</dbReference>
<dbReference type="OrthoDB" id="10337777at2759"/>
<evidence type="ECO:0000313" key="3">
    <source>
        <dbReference type="Proteomes" id="UP000186817"/>
    </source>
</evidence>
<organism evidence="2 3">
    <name type="scientific">Symbiodinium microadriaticum</name>
    <name type="common">Dinoflagellate</name>
    <name type="synonym">Zooxanthella microadriatica</name>
    <dbReference type="NCBI Taxonomy" id="2951"/>
    <lineage>
        <taxon>Eukaryota</taxon>
        <taxon>Sar</taxon>
        <taxon>Alveolata</taxon>
        <taxon>Dinophyceae</taxon>
        <taxon>Suessiales</taxon>
        <taxon>Symbiodiniaceae</taxon>
        <taxon>Symbiodinium</taxon>
    </lineage>
</organism>
<feature type="region of interest" description="Disordered" evidence="1">
    <location>
        <begin position="63"/>
        <end position="87"/>
    </location>
</feature>
<dbReference type="AlphaFoldDB" id="A0A1Q9EPA4"/>
<dbReference type="Proteomes" id="UP000186817">
    <property type="component" value="Unassembled WGS sequence"/>
</dbReference>
<reference evidence="2 3" key="1">
    <citation type="submission" date="2016-02" db="EMBL/GenBank/DDBJ databases">
        <title>Genome analysis of coral dinoflagellate symbionts highlights evolutionary adaptations to a symbiotic lifestyle.</title>
        <authorList>
            <person name="Aranda M."/>
            <person name="Li Y."/>
            <person name="Liew Y.J."/>
            <person name="Baumgarten S."/>
            <person name="Simakov O."/>
            <person name="Wilson M."/>
            <person name="Piel J."/>
            <person name="Ashoor H."/>
            <person name="Bougouffa S."/>
            <person name="Bajic V.B."/>
            <person name="Ryu T."/>
            <person name="Ravasi T."/>
            <person name="Bayer T."/>
            <person name="Micklem G."/>
            <person name="Kim H."/>
            <person name="Bhak J."/>
            <person name="Lajeunesse T.C."/>
            <person name="Voolstra C.R."/>
        </authorList>
    </citation>
    <scope>NUCLEOTIDE SEQUENCE [LARGE SCALE GENOMIC DNA]</scope>
    <source>
        <strain evidence="2 3">CCMP2467</strain>
    </source>
</reference>
<proteinExistence type="predicted"/>
<protein>
    <submittedName>
        <fullName evidence="2">Uncharacterized protein</fullName>
    </submittedName>
</protein>
<sequence>MEASLAEQAQQLHERLLNAKGSANIVFAQVEAEAECRESRSRNETNARDDEIARLKSDMQEMMRIQQQRRSKEKEKQEEQEEAASSAAGGFGGRFHVLVWLCDVTPARRGRTPQLRLSASEWPKSLVSDCEKRCGIDGVHVYGTRASIISIIWSIGRRREYAATKRGMGGSRDTSSSEISGLLDGCSRASASIMSISWALSPL</sequence>
<gene>
    <name evidence="2" type="ORF">AK812_SmicGene7119</name>
</gene>
<accession>A0A1Q9EPA4</accession>
<evidence type="ECO:0000313" key="2">
    <source>
        <dbReference type="EMBL" id="OLQ09266.1"/>
    </source>
</evidence>
<keyword evidence="3" id="KW-1185">Reference proteome</keyword>